<feature type="transmembrane region" description="Helical" evidence="1">
    <location>
        <begin position="51"/>
        <end position="74"/>
    </location>
</feature>
<evidence type="ECO:0000313" key="3">
    <source>
        <dbReference type="Proteomes" id="UP000004968"/>
    </source>
</evidence>
<proteinExistence type="predicted"/>
<accession>D3AJ12</accession>
<organism evidence="2 3">
    <name type="scientific">Hungatella hathewayi DSM 13479</name>
    <dbReference type="NCBI Taxonomy" id="566550"/>
    <lineage>
        <taxon>Bacteria</taxon>
        <taxon>Bacillati</taxon>
        <taxon>Bacillota</taxon>
        <taxon>Clostridia</taxon>
        <taxon>Lachnospirales</taxon>
        <taxon>Lachnospiraceae</taxon>
        <taxon>Hungatella</taxon>
    </lineage>
</organism>
<comment type="caution">
    <text evidence="2">The sequence shown here is derived from an EMBL/GenBank/DDBJ whole genome shotgun (WGS) entry which is preliminary data.</text>
</comment>
<protein>
    <submittedName>
        <fullName evidence="2">Uncharacterized protein</fullName>
    </submittedName>
</protein>
<gene>
    <name evidence="2" type="ORF">CLOSTHATH_03603</name>
</gene>
<evidence type="ECO:0000313" key="2">
    <source>
        <dbReference type="EMBL" id="EFC98198.1"/>
    </source>
</evidence>
<sequence length="162" mass="19144">MSLCKSYVTSPHFIKFYFFPLLYYIMIYHFRQCVFTRNFVSCRFSSLSINILCIFSVSSRVFCTFLLCIFPIIADFMHDYFSFLQNTAESPGNRTLAPKQSYFIRFLFPWMNFPVKSQFPPQAAENQKAPCTFHTKCFMSVFCHRILFLLFHSTLGKFISPP</sequence>
<keyword evidence="1" id="KW-0812">Transmembrane</keyword>
<reference evidence="2 3" key="1">
    <citation type="submission" date="2010-01" db="EMBL/GenBank/DDBJ databases">
        <authorList>
            <person name="Weinstock G."/>
            <person name="Sodergren E."/>
            <person name="Clifton S."/>
            <person name="Fulton L."/>
            <person name="Fulton B."/>
            <person name="Courtney L."/>
            <person name="Fronick C."/>
            <person name="Harrison M."/>
            <person name="Strong C."/>
            <person name="Farmer C."/>
            <person name="Delahaunty K."/>
            <person name="Markovic C."/>
            <person name="Hall O."/>
            <person name="Minx P."/>
            <person name="Tomlinson C."/>
            <person name="Mitreva M."/>
            <person name="Nelson J."/>
            <person name="Hou S."/>
            <person name="Wollam A."/>
            <person name="Pepin K.H."/>
            <person name="Johnson M."/>
            <person name="Bhonagiri V."/>
            <person name="Nash W.E."/>
            <person name="Warren W."/>
            <person name="Chinwalla A."/>
            <person name="Mardis E.R."/>
            <person name="Wilson R.K."/>
        </authorList>
    </citation>
    <scope>NUCLEOTIDE SEQUENCE [LARGE SCALE GENOMIC DNA]</scope>
    <source>
        <strain evidence="2 3">DSM 13479</strain>
    </source>
</reference>
<feature type="transmembrane region" description="Helical" evidence="1">
    <location>
        <begin position="12"/>
        <end position="30"/>
    </location>
</feature>
<keyword evidence="1" id="KW-0472">Membrane</keyword>
<dbReference type="EMBL" id="ACIO01000302">
    <property type="protein sequence ID" value="EFC98198.1"/>
    <property type="molecule type" value="Genomic_DNA"/>
</dbReference>
<name>D3AJ12_9FIRM</name>
<evidence type="ECO:0000256" key="1">
    <source>
        <dbReference type="SAM" id="Phobius"/>
    </source>
</evidence>
<dbReference type="Proteomes" id="UP000004968">
    <property type="component" value="Unassembled WGS sequence"/>
</dbReference>
<dbReference type="HOGENOM" id="CLU_1633147_0_0_9"/>
<keyword evidence="1" id="KW-1133">Transmembrane helix</keyword>
<dbReference type="AlphaFoldDB" id="D3AJ12"/>